<feature type="transmembrane region" description="Helical" evidence="7">
    <location>
        <begin position="121"/>
        <end position="139"/>
    </location>
</feature>
<dbReference type="GO" id="GO:0022857">
    <property type="term" value="F:transmembrane transporter activity"/>
    <property type="evidence" value="ECO:0007669"/>
    <property type="project" value="InterPro"/>
</dbReference>
<evidence type="ECO:0000256" key="7">
    <source>
        <dbReference type="SAM" id="Phobius"/>
    </source>
</evidence>
<evidence type="ECO:0000256" key="4">
    <source>
        <dbReference type="ARBA" id="ARBA00022692"/>
    </source>
</evidence>
<feature type="transmembrane region" description="Helical" evidence="7">
    <location>
        <begin position="12"/>
        <end position="37"/>
    </location>
</feature>
<protein>
    <submittedName>
        <fullName evidence="8">ABC transporter permease</fullName>
    </submittedName>
</protein>
<organism evidence="8 9">
    <name type="scientific">Alginatibacterium sediminis</name>
    <dbReference type="NCBI Taxonomy" id="2164068"/>
    <lineage>
        <taxon>Bacteria</taxon>
        <taxon>Pseudomonadati</taxon>
        <taxon>Pseudomonadota</taxon>
        <taxon>Gammaproteobacteria</taxon>
        <taxon>Alteromonadales</taxon>
        <taxon>Alteromonadaceae</taxon>
        <taxon>Alginatibacterium</taxon>
    </lineage>
</organism>
<dbReference type="GO" id="GO:0005886">
    <property type="term" value="C:plasma membrane"/>
    <property type="evidence" value="ECO:0007669"/>
    <property type="project" value="UniProtKB-SubCell"/>
</dbReference>
<dbReference type="Proteomes" id="UP000286482">
    <property type="component" value="Unassembled WGS sequence"/>
</dbReference>
<name>A0A420EBC8_9ALTE</name>
<feature type="transmembrane region" description="Helical" evidence="7">
    <location>
        <begin position="159"/>
        <end position="179"/>
    </location>
</feature>
<comment type="caution">
    <text evidence="8">The sequence shown here is derived from an EMBL/GenBank/DDBJ whole genome shotgun (WGS) entry which is preliminary data.</text>
</comment>
<keyword evidence="6 7" id="KW-0472">Membrane</keyword>
<evidence type="ECO:0000256" key="1">
    <source>
        <dbReference type="ARBA" id="ARBA00004429"/>
    </source>
</evidence>
<gene>
    <name evidence="8" type="ORF">DBZ36_11880</name>
</gene>
<evidence type="ECO:0000313" key="9">
    <source>
        <dbReference type="Proteomes" id="UP000286482"/>
    </source>
</evidence>
<keyword evidence="4 7" id="KW-0812">Transmembrane</keyword>
<proteinExistence type="inferred from homology"/>
<keyword evidence="9" id="KW-1185">Reference proteome</keyword>
<dbReference type="OrthoDB" id="6384190at2"/>
<feature type="transmembrane region" description="Helical" evidence="7">
    <location>
        <begin position="234"/>
        <end position="252"/>
    </location>
</feature>
<accession>A0A420EBC8</accession>
<keyword evidence="5 7" id="KW-1133">Transmembrane helix</keyword>
<dbReference type="AlphaFoldDB" id="A0A420EBC8"/>
<dbReference type="EMBL" id="RAQO01000006">
    <property type="protein sequence ID" value="RKF17942.1"/>
    <property type="molecule type" value="Genomic_DNA"/>
</dbReference>
<dbReference type="CDD" id="cd06579">
    <property type="entry name" value="TM_PBP1_transp_AraH_like"/>
    <property type="match status" value="1"/>
</dbReference>
<evidence type="ECO:0000313" key="8">
    <source>
        <dbReference type="EMBL" id="RKF17942.1"/>
    </source>
</evidence>
<comment type="subcellular location">
    <subcellularLocation>
        <location evidence="1">Cell inner membrane</location>
        <topology evidence="1">Multi-pass membrane protein</topology>
    </subcellularLocation>
</comment>
<dbReference type="RefSeq" id="WP_120355168.1">
    <property type="nucleotide sequence ID" value="NZ_RAQO01000006.1"/>
</dbReference>
<keyword evidence="3" id="KW-1003">Cell membrane</keyword>
<feature type="transmembrane region" description="Helical" evidence="7">
    <location>
        <begin position="259"/>
        <end position="277"/>
    </location>
</feature>
<comment type="similarity">
    <text evidence="2">Belongs to the binding-protein-dependent transport system permease family. AraH/RbsC subfamily.</text>
</comment>
<feature type="transmembrane region" description="Helical" evidence="7">
    <location>
        <begin position="205"/>
        <end position="228"/>
    </location>
</feature>
<reference evidence="8 9" key="1">
    <citation type="submission" date="2018-09" db="EMBL/GenBank/DDBJ databases">
        <authorList>
            <person name="Wang Z."/>
        </authorList>
    </citation>
    <scope>NUCLEOTIDE SEQUENCE [LARGE SCALE GENOMIC DNA]</scope>
    <source>
        <strain evidence="8 9">ALS 81</strain>
    </source>
</reference>
<evidence type="ECO:0000256" key="6">
    <source>
        <dbReference type="ARBA" id="ARBA00023136"/>
    </source>
</evidence>
<sequence>MDRFKQTFSSKKWLAIALATLALGIALSLVSTAFLTFSNIQSVLVQASVTAIMAVGMTFIILTGGIDISMGAILFFTSSLFAKIMVETGSYSMAFTAAIGCACLLGAVNGLLVVRFKIIPLITTLATYTMYRGMAIHLTGAQNIPVPREMGFLGNGKLMGIPVPILLLAIVFVLGLYLLNKTRFGLYVKAIGNSEQSARETNLPVNWVTILVYVIGGLTTGIAALILLARVGGLQSGIGIGIEFTVIAAVVLGGTKLSGGSGTIVGSVIGAVFLVLIDNGLNLLNASPYIYDIVKGVVLLAAVIIDKVSFERQAKHLLEQKALRIKSTSGVA</sequence>
<dbReference type="PANTHER" id="PTHR32196">
    <property type="entry name" value="ABC TRANSPORTER PERMEASE PROTEIN YPHD-RELATED-RELATED"/>
    <property type="match status" value="1"/>
</dbReference>
<feature type="transmembrane region" description="Helical" evidence="7">
    <location>
        <begin position="43"/>
        <end position="62"/>
    </location>
</feature>
<evidence type="ECO:0000256" key="2">
    <source>
        <dbReference type="ARBA" id="ARBA00007942"/>
    </source>
</evidence>
<feature type="transmembrane region" description="Helical" evidence="7">
    <location>
        <begin position="92"/>
        <end position="114"/>
    </location>
</feature>
<dbReference type="InterPro" id="IPR001851">
    <property type="entry name" value="ABC_transp_permease"/>
</dbReference>
<feature type="transmembrane region" description="Helical" evidence="7">
    <location>
        <begin position="289"/>
        <end position="305"/>
    </location>
</feature>
<evidence type="ECO:0000256" key="3">
    <source>
        <dbReference type="ARBA" id="ARBA00022475"/>
    </source>
</evidence>
<dbReference type="Pfam" id="PF02653">
    <property type="entry name" value="BPD_transp_2"/>
    <property type="match status" value="1"/>
</dbReference>
<dbReference type="PANTHER" id="PTHR32196:SF72">
    <property type="entry name" value="RIBOSE IMPORT PERMEASE PROTEIN RBSC"/>
    <property type="match status" value="1"/>
</dbReference>
<evidence type="ECO:0000256" key="5">
    <source>
        <dbReference type="ARBA" id="ARBA00022989"/>
    </source>
</evidence>